<keyword evidence="3" id="KW-1185">Reference proteome</keyword>
<feature type="chain" id="PRO_5002149162" evidence="1">
    <location>
        <begin position="21"/>
        <end position="130"/>
    </location>
</feature>
<keyword evidence="1" id="KW-0732">Signal</keyword>
<evidence type="ECO:0000313" key="2">
    <source>
        <dbReference type="EMBL" id="KIH49566.1"/>
    </source>
</evidence>
<evidence type="ECO:0000313" key="3">
    <source>
        <dbReference type="Proteomes" id="UP000054047"/>
    </source>
</evidence>
<sequence length="130" mass="14586">MISFYFTLTCLVMIFRRSTAQYAIALLDGYPPYPMPNFVLPEPEPIPYVAVAPAPLPPPVPIVAAPIVPPPIVAPAPVLPPVYPYNAVKFRHPPNPGTLPFICRSFQHPHYSHRRTEVRKTVRTYERGNS</sequence>
<evidence type="ECO:0000256" key="1">
    <source>
        <dbReference type="SAM" id="SignalP"/>
    </source>
</evidence>
<reference evidence="2 3" key="1">
    <citation type="submission" date="2013-12" db="EMBL/GenBank/DDBJ databases">
        <title>Draft genome of the parsitic nematode Ancylostoma duodenale.</title>
        <authorList>
            <person name="Mitreva M."/>
        </authorList>
    </citation>
    <scope>NUCLEOTIDE SEQUENCE [LARGE SCALE GENOMIC DNA]</scope>
    <source>
        <strain evidence="2 3">Zhejiang</strain>
    </source>
</reference>
<protein>
    <submittedName>
        <fullName evidence="2">Uncharacterized protein</fullName>
    </submittedName>
</protein>
<organism evidence="2 3">
    <name type="scientific">Ancylostoma duodenale</name>
    <dbReference type="NCBI Taxonomy" id="51022"/>
    <lineage>
        <taxon>Eukaryota</taxon>
        <taxon>Metazoa</taxon>
        <taxon>Ecdysozoa</taxon>
        <taxon>Nematoda</taxon>
        <taxon>Chromadorea</taxon>
        <taxon>Rhabditida</taxon>
        <taxon>Rhabditina</taxon>
        <taxon>Rhabditomorpha</taxon>
        <taxon>Strongyloidea</taxon>
        <taxon>Ancylostomatidae</taxon>
        <taxon>Ancylostomatinae</taxon>
        <taxon>Ancylostoma</taxon>
    </lineage>
</organism>
<gene>
    <name evidence="2" type="ORF">ANCDUO_20359</name>
</gene>
<dbReference type="OrthoDB" id="10566577at2759"/>
<name>A0A0C2FXE2_9BILA</name>
<dbReference type="AlphaFoldDB" id="A0A0C2FXE2"/>
<dbReference type="Proteomes" id="UP000054047">
    <property type="component" value="Unassembled WGS sequence"/>
</dbReference>
<dbReference type="EMBL" id="KN752853">
    <property type="protein sequence ID" value="KIH49566.1"/>
    <property type="molecule type" value="Genomic_DNA"/>
</dbReference>
<feature type="signal peptide" evidence="1">
    <location>
        <begin position="1"/>
        <end position="20"/>
    </location>
</feature>
<proteinExistence type="predicted"/>
<accession>A0A0C2FXE2</accession>